<feature type="region of interest" description="Disordered" evidence="1">
    <location>
        <begin position="263"/>
        <end position="359"/>
    </location>
</feature>
<feature type="compositionally biased region" description="Low complexity" evidence="1">
    <location>
        <begin position="342"/>
        <end position="352"/>
    </location>
</feature>
<feature type="compositionally biased region" description="Gly residues" evidence="1">
    <location>
        <begin position="268"/>
        <end position="283"/>
    </location>
</feature>
<evidence type="ECO:0000256" key="2">
    <source>
        <dbReference type="SAM" id="SignalP"/>
    </source>
</evidence>
<feature type="compositionally biased region" description="Low complexity" evidence="1">
    <location>
        <begin position="225"/>
        <end position="236"/>
    </location>
</feature>
<keyword evidence="2" id="KW-0732">Signal</keyword>
<reference evidence="3" key="1">
    <citation type="submission" date="2020-10" db="EMBL/GenBank/DDBJ databases">
        <title>Genome sequence of the unusual species of purple photosynthetic bacteria, Phaeovibrio sulfidiphilus DSM 23193, type strain.</title>
        <authorList>
            <person name="Kyndt J.A."/>
            <person name="Meyer T.E."/>
        </authorList>
    </citation>
    <scope>NUCLEOTIDE SEQUENCE</scope>
    <source>
        <strain evidence="3">DSM 23193</strain>
    </source>
</reference>
<evidence type="ECO:0000313" key="3">
    <source>
        <dbReference type="EMBL" id="MBE1236749.1"/>
    </source>
</evidence>
<dbReference type="EMBL" id="JACZHT010000002">
    <property type="protein sequence ID" value="MBE1236749.1"/>
    <property type="molecule type" value="Genomic_DNA"/>
</dbReference>
<keyword evidence="4" id="KW-1185">Reference proteome</keyword>
<comment type="caution">
    <text evidence="3">The sequence shown here is derived from an EMBL/GenBank/DDBJ whole genome shotgun (WGS) entry which is preliminary data.</text>
</comment>
<dbReference type="Proteomes" id="UP000631034">
    <property type="component" value="Unassembled WGS sequence"/>
</dbReference>
<evidence type="ECO:0000313" key="4">
    <source>
        <dbReference type="Proteomes" id="UP000631034"/>
    </source>
</evidence>
<feature type="signal peptide" evidence="2">
    <location>
        <begin position="1"/>
        <end position="25"/>
    </location>
</feature>
<proteinExistence type="predicted"/>
<feature type="region of interest" description="Disordered" evidence="1">
    <location>
        <begin position="180"/>
        <end position="236"/>
    </location>
</feature>
<gene>
    <name evidence="3" type="ORF">IHV25_03660</name>
</gene>
<dbReference type="RefSeq" id="WP_192533756.1">
    <property type="nucleotide sequence ID" value="NZ_JACZHT010000002.1"/>
</dbReference>
<dbReference type="PROSITE" id="PS51257">
    <property type="entry name" value="PROKAR_LIPOPROTEIN"/>
    <property type="match status" value="1"/>
</dbReference>
<accession>A0A8J6YUN4</accession>
<dbReference type="AlphaFoldDB" id="A0A8J6YUN4"/>
<organism evidence="3 4">
    <name type="scientific">Phaeovibrio sulfidiphilus</name>
    <dbReference type="NCBI Taxonomy" id="1220600"/>
    <lineage>
        <taxon>Bacteria</taxon>
        <taxon>Pseudomonadati</taxon>
        <taxon>Pseudomonadota</taxon>
        <taxon>Alphaproteobacteria</taxon>
        <taxon>Rhodospirillales</taxon>
        <taxon>Rhodospirillaceae</taxon>
        <taxon>Phaeovibrio</taxon>
    </lineage>
</organism>
<protein>
    <submittedName>
        <fullName evidence="3">Uncharacterized protein</fullName>
    </submittedName>
</protein>
<feature type="chain" id="PRO_5035154259" evidence="2">
    <location>
        <begin position="26"/>
        <end position="359"/>
    </location>
</feature>
<name>A0A8J6YUN4_9PROT</name>
<sequence>MRQFIVGLCLGAALACSLLAPLALAIGPDDPLTAATVKKMCRSHPPSRVVARLLETPEKTWQPLLEQVAEGKPEWLEICTCLSAGGALSRSARASEELEIALASALPRNPCAVLMLERRGVSLARVCSVPFLVSDRATLEAYHARVQEALASVEAPGLAVERDVCRMRLEAAWARLTAPSEGAPAPGFFPDDTMPEAFVPAGPEGGGPEGRPPATGGQAGGGGQADAPGGAVSGALASDPLAPDAAILDVVAPDAAVLDVVAPDLRGSGDGGPGRDGSGGTDAGGREGRGPGASGGAGVSRNADPSDAWWGRDAMAADGDTASGPVPDEPCAPASGAGGDGQAAPDIAPAAPGGDGRGL</sequence>
<evidence type="ECO:0000256" key="1">
    <source>
        <dbReference type="SAM" id="MobiDB-lite"/>
    </source>
</evidence>